<keyword evidence="2" id="KW-1185">Reference proteome</keyword>
<accession>A0AAW1HV19</accession>
<evidence type="ECO:0000313" key="1">
    <source>
        <dbReference type="EMBL" id="KAK9680488.1"/>
    </source>
</evidence>
<evidence type="ECO:0000313" key="2">
    <source>
        <dbReference type="Proteomes" id="UP001458880"/>
    </source>
</evidence>
<dbReference type="EMBL" id="JASPKY010000890">
    <property type="protein sequence ID" value="KAK9680488.1"/>
    <property type="molecule type" value="Genomic_DNA"/>
</dbReference>
<proteinExistence type="predicted"/>
<organism evidence="1 2">
    <name type="scientific">Popillia japonica</name>
    <name type="common">Japanese beetle</name>
    <dbReference type="NCBI Taxonomy" id="7064"/>
    <lineage>
        <taxon>Eukaryota</taxon>
        <taxon>Metazoa</taxon>
        <taxon>Ecdysozoa</taxon>
        <taxon>Arthropoda</taxon>
        <taxon>Hexapoda</taxon>
        <taxon>Insecta</taxon>
        <taxon>Pterygota</taxon>
        <taxon>Neoptera</taxon>
        <taxon>Endopterygota</taxon>
        <taxon>Coleoptera</taxon>
        <taxon>Polyphaga</taxon>
        <taxon>Scarabaeiformia</taxon>
        <taxon>Scarabaeidae</taxon>
        <taxon>Rutelinae</taxon>
        <taxon>Popillia</taxon>
    </lineage>
</organism>
<protein>
    <submittedName>
        <fullName evidence="1">Uncharacterized protein</fullName>
    </submittedName>
</protein>
<sequence>MYQNGDNLDISRLPALAIYAISYLLNRPALVSADRRRGRIQGTGWASLIGNRIFQSRFVLAAKREVVWSFAVELGVRIRRLRKKIKEKGKLSSNNTSNYHY</sequence>
<comment type="caution">
    <text evidence="1">The sequence shown here is derived from an EMBL/GenBank/DDBJ whole genome shotgun (WGS) entry which is preliminary data.</text>
</comment>
<name>A0AAW1HV19_POPJA</name>
<dbReference type="AlphaFoldDB" id="A0AAW1HV19"/>
<reference evidence="1 2" key="1">
    <citation type="journal article" date="2024" name="BMC Genomics">
        <title>De novo assembly and annotation of Popillia japonica's genome with initial clues to its potential as an invasive pest.</title>
        <authorList>
            <person name="Cucini C."/>
            <person name="Boschi S."/>
            <person name="Funari R."/>
            <person name="Cardaioli E."/>
            <person name="Iannotti N."/>
            <person name="Marturano G."/>
            <person name="Paoli F."/>
            <person name="Bruttini M."/>
            <person name="Carapelli A."/>
            <person name="Frati F."/>
            <person name="Nardi F."/>
        </authorList>
    </citation>
    <scope>NUCLEOTIDE SEQUENCE [LARGE SCALE GENOMIC DNA]</scope>
    <source>
        <strain evidence="1">DMR45628</strain>
    </source>
</reference>
<dbReference type="Proteomes" id="UP001458880">
    <property type="component" value="Unassembled WGS sequence"/>
</dbReference>
<gene>
    <name evidence="1" type="ORF">QE152_g39054</name>
</gene>